<dbReference type="STRING" id="393921.HQ45_01860"/>
<reference evidence="9 11" key="2">
    <citation type="submission" date="2018-06" db="EMBL/GenBank/DDBJ databases">
        <authorList>
            <consortium name="Pathogen Informatics"/>
            <person name="Doyle S."/>
        </authorList>
    </citation>
    <scope>NUCLEOTIDE SEQUENCE [LARGE SCALE GENOMIC DNA]</scope>
    <source>
        <strain evidence="9 11">NCTC12858</strain>
    </source>
</reference>
<accession>A0A0A2G3G7</accession>
<dbReference type="Gene3D" id="3.90.1560.10">
    <property type="entry name" value="ComB-like"/>
    <property type="match status" value="1"/>
</dbReference>
<evidence type="ECO:0000256" key="7">
    <source>
        <dbReference type="ARBA" id="ARBA00033711"/>
    </source>
</evidence>
<gene>
    <name evidence="9" type="primary">comB</name>
    <name evidence="8" type="ORF">HQ38_04385</name>
    <name evidence="9" type="ORF">NCTC12858_01107</name>
</gene>
<dbReference type="SUPFAM" id="SSF142823">
    <property type="entry name" value="ComB-like"/>
    <property type="match status" value="1"/>
</dbReference>
<organism evidence="9 11">
    <name type="scientific">Porphyromonas crevioricanis</name>
    <dbReference type="NCBI Taxonomy" id="393921"/>
    <lineage>
        <taxon>Bacteria</taxon>
        <taxon>Pseudomonadati</taxon>
        <taxon>Bacteroidota</taxon>
        <taxon>Bacteroidia</taxon>
        <taxon>Bacteroidales</taxon>
        <taxon>Porphyromonadaceae</taxon>
        <taxon>Porphyromonas</taxon>
    </lineage>
</organism>
<evidence type="ECO:0000313" key="10">
    <source>
        <dbReference type="Proteomes" id="UP000030136"/>
    </source>
</evidence>
<dbReference type="Proteomes" id="UP000249300">
    <property type="component" value="Chromosome 1"/>
</dbReference>
<dbReference type="GO" id="GO:0050532">
    <property type="term" value="F:2-phosphosulfolactate phosphatase activity"/>
    <property type="evidence" value="ECO:0007669"/>
    <property type="project" value="UniProtKB-EC"/>
</dbReference>
<reference evidence="8 10" key="1">
    <citation type="submission" date="2014-08" db="EMBL/GenBank/DDBJ databases">
        <title>Porphyromonas crevioricanis strain:COT-253_OH1447 Genome sequencing.</title>
        <authorList>
            <person name="Wallis C."/>
            <person name="Deusch O."/>
            <person name="O'Flynn C."/>
            <person name="Davis I."/>
            <person name="Jospin G."/>
            <person name="Darling A.E."/>
            <person name="Coil D.A."/>
            <person name="Alexiev A."/>
            <person name="Horsfall A."/>
            <person name="Kirkwood N."/>
            <person name="Harris S."/>
            <person name="Eisen J.A."/>
        </authorList>
    </citation>
    <scope>NUCLEOTIDE SEQUENCE [LARGE SCALE GENOMIC DNA]</scope>
    <source>
        <strain evidence="10">COT-253 OH1447</strain>
        <strain evidence="8">COT-253_OH1447</strain>
    </source>
</reference>
<evidence type="ECO:0000256" key="6">
    <source>
        <dbReference type="ARBA" id="ARBA00022842"/>
    </source>
</evidence>
<dbReference type="EMBL" id="JQJC01000012">
    <property type="protein sequence ID" value="KGN95034.1"/>
    <property type="molecule type" value="Genomic_DNA"/>
</dbReference>
<keyword evidence="5 9" id="KW-0378">Hydrolase</keyword>
<dbReference type="InterPro" id="IPR036702">
    <property type="entry name" value="ComB-like_sf"/>
</dbReference>
<dbReference type="PANTHER" id="PTHR37311">
    <property type="entry name" value="2-PHOSPHOSULFOLACTATE PHOSPHATASE-RELATED"/>
    <property type="match status" value="1"/>
</dbReference>
<comment type="catalytic activity">
    <reaction evidence="7">
        <text>(2R)-O-phospho-3-sulfolactate + H2O = (2R)-3-sulfolactate + phosphate</text>
        <dbReference type="Rhea" id="RHEA:23416"/>
        <dbReference type="ChEBI" id="CHEBI:15377"/>
        <dbReference type="ChEBI" id="CHEBI:15597"/>
        <dbReference type="ChEBI" id="CHEBI:43474"/>
        <dbReference type="ChEBI" id="CHEBI:58738"/>
        <dbReference type="EC" id="3.1.3.71"/>
    </reaction>
</comment>
<protein>
    <recommendedName>
        <fullName evidence="4">Probable 2-phosphosulfolactate phosphatase</fullName>
        <ecNumber evidence="3">3.1.3.71</ecNumber>
    </recommendedName>
</protein>
<dbReference type="RefSeq" id="WP_023938792.1">
    <property type="nucleotide sequence ID" value="NZ_FUXH01000001.1"/>
</dbReference>
<sequence length="247" mass="27433">MRIDLCCSAPQFKAYFRKENPQIVLVIDVLRASSSICAALGNRAHEIIIVAQLEEALRYKEAGWLVGAERHAKRCSFAQFGNSPFDYKMEQVQGQSIVFSTTNGTKCVDVAFKTGAKEVLIGAYVNLPTIVRYLSDRTERDVLVLAAGWEDTVGAEDCLFAGALAWNMEKIGICCSLGDSARMMRDLWISECAEGENLLDYIRQSEHYQRMECAGVAQDVPFCLVPQPEAVLPIVRSVDGRYICTSN</sequence>
<proteinExistence type="inferred from homology"/>
<dbReference type="Pfam" id="PF04029">
    <property type="entry name" value="2-ph_phosp"/>
    <property type="match status" value="1"/>
</dbReference>
<evidence type="ECO:0000256" key="5">
    <source>
        <dbReference type="ARBA" id="ARBA00022801"/>
    </source>
</evidence>
<dbReference type="InterPro" id="IPR005238">
    <property type="entry name" value="ComB-like"/>
</dbReference>
<dbReference type="Proteomes" id="UP000030136">
    <property type="component" value="Unassembled WGS sequence"/>
</dbReference>
<dbReference type="GO" id="GO:0000287">
    <property type="term" value="F:magnesium ion binding"/>
    <property type="evidence" value="ECO:0007669"/>
    <property type="project" value="InterPro"/>
</dbReference>
<dbReference type="AlphaFoldDB" id="A0A0A2G3G7"/>
<name>A0A0A2G3G7_9PORP</name>
<evidence type="ECO:0000256" key="1">
    <source>
        <dbReference type="ARBA" id="ARBA00001946"/>
    </source>
</evidence>
<keyword evidence="11" id="KW-1185">Reference proteome</keyword>
<evidence type="ECO:0000256" key="2">
    <source>
        <dbReference type="ARBA" id="ARBA00009997"/>
    </source>
</evidence>
<keyword evidence="6" id="KW-0460">Magnesium</keyword>
<comment type="similarity">
    <text evidence="2">Belongs to the ComB family.</text>
</comment>
<dbReference type="OrthoDB" id="4913at2"/>
<comment type="cofactor">
    <cofactor evidence="1">
        <name>Mg(2+)</name>
        <dbReference type="ChEBI" id="CHEBI:18420"/>
    </cofactor>
</comment>
<evidence type="ECO:0000313" key="8">
    <source>
        <dbReference type="EMBL" id="KGN95034.1"/>
    </source>
</evidence>
<dbReference type="GO" id="GO:0050545">
    <property type="term" value="F:sulfopyruvate decarboxylase activity"/>
    <property type="evidence" value="ECO:0007669"/>
    <property type="project" value="TreeGrafter"/>
</dbReference>
<evidence type="ECO:0000313" key="9">
    <source>
        <dbReference type="EMBL" id="SQH73262.1"/>
    </source>
</evidence>
<evidence type="ECO:0000256" key="4">
    <source>
        <dbReference type="ARBA" id="ARBA00021948"/>
    </source>
</evidence>
<dbReference type="EC" id="3.1.3.71" evidence="3"/>
<dbReference type="KEGG" id="pcre:NCTC12858_01107"/>
<evidence type="ECO:0000313" key="11">
    <source>
        <dbReference type="Proteomes" id="UP000249300"/>
    </source>
</evidence>
<dbReference type="EMBL" id="LS483447">
    <property type="protein sequence ID" value="SQH73262.1"/>
    <property type="molecule type" value="Genomic_DNA"/>
</dbReference>
<evidence type="ECO:0000256" key="3">
    <source>
        <dbReference type="ARBA" id="ARBA00012953"/>
    </source>
</evidence>
<dbReference type="PANTHER" id="PTHR37311:SF1">
    <property type="entry name" value="2-PHOSPHOSULFOLACTATE PHOSPHATASE-RELATED"/>
    <property type="match status" value="1"/>
</dbReference>
<dbReference type="eggNOG" id="COG2045">
    <property type="taxonomic scope" value="Bacteria"/>
</dbReference>